<reference evidence="15" key="1">
    <citation type="journal article" date="2019" name="Int. J. Syst. Evol. Microbiol.">
        <title>The Global Catalogue of Microorganisms (GCM) 10K type strain sequencing project: providing services to taxonomists for standard genome sequencing and annotation.</title>
        <authorList>
            <consortium name="The Broad Institute Genomics Platform"/>
            <consortium name="The Broad Institute Genome Sequencing Center for Infectious Disease"/>
            <person name="Wu L."/>
            <person name="Ma J."/>
        </authorList>
    </citation>
    <scope>NUCLEOTIDE SEQUENCE [LARGE SCALE GENOMIC DNA]</scope>
    <source>
        <strain evidence="15">CGMCC 1.13574</strain>
    </source>
</reference>
<keyword evidence="7" id="KW-0067">ATP-binding</keyword>
<evidence type="ECO:0000256" key="12">
    <source>
        <dbReference type="SAM" id="MobiDB-lite"/>
    </source>
</evidence>
<dbReference type="InterPro" id="IPR036185">
    <property type="entry name" value="DNA_heli_DnaB-like_N_sf"/>
</dbReference>
<dbReference type="InterPro" id="IPR007694">
    <property type="entry name" value="DNA_helicase_DnaB-like_C"/>
</dbReference>
<accession>A0ABV9NJJ4</accession>
<dbReference type="Pfam" id="PF03796">
    <property type="entry name" value="DnaB_C"/>
    <property type="match status" value="1"/>
</dbReference>
<evidence type="ECO:0000256" key="2">
    <source>
        <dbReference type="ARBA" id="ARBA00022515"/>
    </source>
</evidence>
<evidence type="ECO:0000313" key="14">
    <source>
        <dbReference type="EMBL" id="MFC4727130.1"/>
    </source>
</evidence>
<dbReference type="PANTHER" id="PTHR30153:SF2">
    <property type="entry name" value="REPLICATIVE DNA HELICASE"/>
    <property type="match status" value="1"/>
</dbReference>
<gene>
    <name evidence="14" type="ORF">ACFO3Q_02970</name>
</gene>
<dbReference type="SUPFAM" id="SSF48024">
    <property type="entry name" value="N-terminal domain of DnaB helicase"/>
    <property type="match status" value="1"/>
</dbReference>
<dbReference type="Proteomes" id="UP001595892">
    <property type="component" value="Unassembled WGS sequence"/>
</dbReference>
<keyword evidence="8" id="KW-0238">DNA-binding</keyword>
<keyword evidence="3" id="KW-0235">DNA replication</keyword>
<comment type="similarity">
    <text evidence="1">Belongs to the helicase family. DnaB subfamily.</text>
</comment>
<feature type="domain" description="SF4 helicase" evidence="13">
    <location>
        <begin position="180"/>
        <end position="443"/>
    </location>
</feature>
<dbReference type="PANTHER" id="PTHR30153">
    <property type="entry name" value="REPLICATIVE DNA HELICASE DNAB"/>
    <property type="match status" value="1"/>
</dbReference>
<keyword evidence="5" id="KW-0378">Hydrolase</keyword>
<evidence type="ECO:0000256" key="8">
    <source>
        <dbReference type="ARBA" id="ARBA00023125"/>
    </source>
</evidence>
<keyword evidence="2" id="KW-0639">Primosome</keyword>
<evidence type="ECO:0000256" key="1">
    <source>
        <dbReference type="ARBA" id="ARBA00008428"/>
    </source>
</evidence>
<evidence type="ECO:0000256" key="4">
    <source>
        <dbReference type="ARBA" id="ARBA00022741"/>
    </source>
</evidence>
<dbReference type="Gene3D" id="3.40.50.300">
    <property type="entry name" value="P-loop containing nucleotide triphosphate hydrolases"/>
    <property type="match status" value="1"/>
</dbReference>
<evidence type="ECO:0000313" key="15">
    <source>
        <dbReference type="Proteomes" id="UP001595892"/>
    </source>
</evidence>
<keyword evidence="9" id="KW-0413">Isomerase</keyword>
<evidence type="ECO:0000256" key="10">
    <source>
        <dbReference type="ARBA" id="ARBA00044969"/>
    </source>
</evidence>
<comment type="catalytic activity">
    <reaction evidence="11">
        <text>ATP + H2O = ADP + phosphate + H(+)</text>
        <dbReference type="Rhea" id="RHEA:13065"/>
        <dbReference type="ChEBI" id="CHEBI:15377"/>
        <dbReference type="ChEBI" id="CHEBI:15378"/>
        <dbReference type="ChEBI" id="CHEBI:30616"/>
        <dbReference type="ChEBI" id="CHEBI:43474"/>
        <dbReference type="ChEBI" id="CHEBI:456216"/>
        <dbReference type="EC" id="5.6.2.3"/>
    </reaction>
</comment>
<dbReference type="InterPro" id="IPR016136">
    <property type="entry name" value="DNA_helicase_N/primase_C"/>
</dbReference>
<keyword evidence="4" id="KW-0547">Nucleotide-binding</keyword>
<dbReference type="PROSITE" id="PS51199">
    <property type="entry name" value="SF4_HELICASE"/>
    <property type="match status" value="1"/>
</dbReference>
<evidence type="ECO:0000256" key="9">
    <source>
        <dbReference type="ARBA" id="ARBA00023235"/>
    </source>
</evidence>
<evidence type="ECO:0000256" key="7">
    <source>
        <dbReference type="ARBA" id="ARBA00022840"/>
    </source>
</evidence>
<evidence type="ECO:0000256" key="5">
    <source>
        <dbReference type="ARBA" id="ARBA00022801"/>
    </source>
</evidence>
<keyword evidence="6 14" id="KW-0347">Helicase</keyword>
<proteinExistence type="inferred from homology"/>
<dbReference type="RefSeq" id="WP_377003134.1">
    <property type="nucleotide sequence ID" value="NZ_JBHSGG010000003.1"/>
</dbReference>
<dbReference type="EC" id="5.6.2.3" evidence="10"/>
<dbReference type="InterPro" id="IPR007693">
    <property type="entry name" value="DNA_helicase_DnaB-like_N"/>
</dbReference>
<dbReference type="Gene3D" id="1.10.860.10">
    <property type="entry name" value="DNAb Helicase, Chain A"/>
    <property type="match status" value="1"/>
</dbReference>
<sequence length="483" mass="53646">MSQAETFGQQLPCSIEAEQAVLGGLMHEDGAYWRVAGQIDAGDFFRRDHSALFELIVSEVKAQRPVDQVTIMERITALGLEEVIRPDYVFELIGATFSAARITAHAEIVREKSVLRKLILAGSNIVSEGFNPDGRSSLEVLAAAQRQVEAITNQQPTRVQKLSRMADRAWQALVEASERGEQEAQGLQTGFTDLDEATGGFMPEDFIIVAARPGMGKTVLAMNIAEHVAIRRGKRAAVWSLEMSAAQLVRRLQSSVSRVPHDSLKRPWRMTDEDWEKVHKATQAFKTSGLEILDAADLSIEQLEGQAHQLHAQEPLDLMVVDYLGLMNPPKAERHELAMGEISRRCKKLAKRLGVPLIGVHQLNRGVETRQSREPTMADLRDTGRFEQDADAILLLHREQYYDESAPNDCQVHIAKNRAGPTKRIGFRARLDVCRFEDFTGSWVPYSERKRAPAAAAANEGFDDGFPPPPRQSGRDRAAGGGR</sequence>
<dbReference type="InterPro" id="IPR027417">
    <property type="entry name" value="P-loop_NTPase"/>
</dbReference>
<evidence type="ECO:0000256" key="11">
    <source>
        <dbReference type="ARBA" id="ARBA00048954"/>
    </source>
</evidence>
<evidence type="ECO:0000259" key="13">
    <source>
        <dbReference type="PROSITE" id="PS51199"/>
    </source>
</evidence>
<dbReference type="CDD" id="cd00984">
    <property type="entry name" value="DnaB_C"/>
    <property type="match status" value="1"/>
</dbReference>
<keyword evidence="15" id="KW-1185">Reference proteome</keyword>
<feature type="region of interest" description="Disordered" evidence="12">
    <location>
        <begin position="450"/>
        <end position="483"/>
    </location>
</feature>
<dbReference type="SUPFAM" id="SSF52540">
    <property type="entry name" value="P-loop containing nucleoside triphosphate hydrolases"/>
    <property type="match status" value="1"/>
</dbReference>
<feature type="compositionally biased region" description="Basic and acidic residues" evidence="12">
    <location>
        <begin position="473"/>
        <end position="483"/>
    </location>
</feature>
<protein>
    <recommendedName>
        <fullName evidence="10">DNA 5'-3' helicase</fullName>
        <ecNumber evidence="10">5.6.2.3</ecNumber>
    </recommendedName>
</protein>
<dbReference type="Pfam" id="PF00772">
    <property type="entry name" value="DnaB"/>
    <property type="match status" value="1"/>
</dbReference>
<name>A0ABV9NJJ4_9GAMM</name>
<dbReference type="EMBL" id="JBHSGG010000003">
    <property type="protein sequence ID" value="MFC4727130.1"/>
    <property type="molecule type" value="Genomic_DNA"/>
</dbReference>
<dbReference type="GO" id="GO:0004386">
    <property type="term" value="F:helicase activity"/>
    <property type="evidence" value="ECO:0007669"/>
    <property type="project" value="UniProtKB-KW"/>
</dbReference>
<organism evidence="14 15">
    <name type="scientific">Coralloluteibacterium thermophilum</name>
    <dbReference type="NCBI Taxonomy" id="2707049"/>
    <lineage>
        <taxon>Bacteria</taxon>
        <taxon>Pseudomonadati</taxon>
        <taxon>Pseudomonadota</taxon>
        <taxon>Gammaproteobacteria</taxon>
        <taxon>Lysobacterales</taxon>
        <taxon>Lysobacteraceae</taxon>
        <taxon>Coralloluteibacterium</taxon>
    </lineage>
</organism>
<evidence type="ECO:0000256" key="6">
    <source>
        <dbReference type="ARBA" id="ARBA00022806"/>
    </source>
</evidence>
<comment type="caution">
    <text evidence="14">The sequence shown here is derived from an EMBL/GenBank/DDBJ whole genome shotgun (WGS) entry which is preliminary data.</text>
</comment>
<evidence type="ECO:0000256" key="3">
    <source>
        <dbReference type="ARBA" id="ARBA00022705"/>
    </source>
</evidence>